<keyword evidence="1" id="KW-1133">Transmembrane helix</keyword>
<name>A0ABD3T0T8_9LAMI</name>
<gene>
    <name evidence="2" type="ORF">ACJIZ3_019316</name>
</gene>
<sequence length="60" mass="6896">MANVLLFCIAKVYSENVSLASNNRTLSFICCLFFYLLIILLAEIQEPNIAFHYFAILYSI</sequence>
<keyword evidence="1" id="KW-0472">Membrane</keyword>
<proteinExistence type="predicted"/>
<evidence type="ECO:0000256" key="1">
    <source>
        <dbReference type="SAM" id="Phobius"/>
    </source>
</evidence>
<feature type="transmembrane region" description="Helical" evidence="1">
    <location>
        <begin position="24"/>
        <end position="42"/>
    </location>
</feature>
<organism evidence="2 3">
    <name type="scientific">Penstemon smallii</name>
    <dbReference type="NCBI Taxonomy" id="265156"/>
    <lineage>
        <taxon>Eukaryota</taxon>
        <taxon>Viridiplantae</taxon>
        <taxon>Streptophyta</taxon>
        <taxon>Embryophyta</taxon>
        <taxon>Tracheophyta</taxon>
        <taxon>Spermatophyta</taxon>
        <taxon>Magnoliopsida</taxon>
        <taxon>eudicotyledons</taxon>
        <taxon>Gunneridae</taxon>
        <taxon>Pentapetalae</taxon>
        <taxon>asterids</taxon>
        <taxon>lamiids</taxon>
        <taxon>Lamiales</taxon>
        <taxon>Plantaginaceae</taxon>
        <taxon>Cheloneae</taxon>
        <taxon>Penstemon</taxon>
    </lineage>
</organism>
<dbReference type="EMBL" id="JBJXBP010000005">
    <property type="protein sequence ID" value="KAL3830514.1"/>
    <property type="molecule type" value="Genomic_DNA"/>
</dbReference>
<keyword evidence="3" id="KW-1185">Reference proteome</keyword>
<accession>A0ABD3T0T8</accession>
<reference evidence="2 3" key="1">
    <citation type="submission" date="2024-12" db="EMBL/GenBank/DDBJ databases">
        <title>The unique morphological basis and parallel evolutionary history of personate flowers in Penstemon.</title>
        <authorList>
            <person name="Depatie T.H."/>
            <person name="Wessinger C.A."/>
        </authorList>
    </citation>
    <scope>NUCLEOTIDE SEQUENCE [LARGE SCALE GENOMIC DNA]</scope>
    <source>
        <strain evidence="2">WTNN_2</strain>
        <tissue evidence="2">Leaf</tissue>
    </source>
</reference>
<evidence type="ECO:0000313" key="2">
    <source>
        <dbReference type="EMBL" id="KAL3830514.1"/>
    </source>
</evidence>
<dbReference type="Proteomes" id="UP001634393">
    <property type="component" value="Unassembled WGS sequence"/>
</dbReference>
<protein>
    <submittedName>
        <fullName evidence="2">Uncharacterized protein</fullName>
    </submittedName>
</protein>
<evidence type="ECO:0000313" key="3">
    <source>
        <dbReference type="Proteomes" id="UP001634393"/>
    </source>
</evidence>
<dbReference type="AlphaFoldDB" id="A0ABD3T0T8"/>
<keyword evidence="1" id="KW-0812">Transmembrane</keyword>
<comment type="caution">
    <text evidence="2">The sequence shown here is derived from an EMBL/GenBank/DDBJ whole genome shotgun (WGS) entry which is preliminary data.</text>
</comment>